<dbReference type="Gene3D" id="3.40.50.1220">
    <property type="entry name" value="TPP-binding domain"/>
    <property type="match status" value="1"/>
</dbReference>
<protein>
    <submittedName>
        <fullName evidence="2">Uncharacterized protein</fullName>
    </submittedName>
</protein>
<sequence>MWLRELPALDWQEASAWTIVAVMTPKPPGFLVRHIQQKRCVVFVGAGLSAGAGLPTWKELLLRGIQELVGSLPKGEVHQQELSDLVKWGKLLEVADFCKEKLGSAYHQFLSEQVRGDQVQKLPPTHDVLMRLPFSAWVTTNYDKLLERAYSQVKGGGSPKTLTHKDTEALGRLLFDGGPFILKAHGDIDRPETVVLTSRDYSEIIHANPAFNEIFSGLLLTKALLFVGYSLSDPDFRLLMDRQLTHFKGFVPERYALMTGVGEVEQDVLWRTARIRVISYDNASGKHAEVLDFLKALEAEVLPKPALEPFMVPSESAPPQSGSSPVLESMPSRQSSPAPTPAAQSWHVTSHNVAAGSGPGSSVLGSRVAELFLQGDEEPEVSSSAPPPRGPVPQPAAHVPAAAPAPVVVPLTPHRLHIEPVEGRIQLRLIRGDTAPVVQGTVPTRRGDEAWLSLKEDEGDEATAAHSLALTQGLLQRDMPREVLAALEAQDASAQAPLVLHIDPVLDRFPWELLPAGSEPVSLMRRVSRAPMGIPAQVRGTPAVRSSPRILLIEGMSRDGSLRRRELERLHALYAAGPFSCTVLQGSEATFRHAMEALRAEQTDELPDLVHYTGELILPGSGPCLLLRDGPLPVGALRSVLSQGRLPFLVMNTPSSAYEYLPFLKQGRRALRLPLPGPDAFDQREGFMELAVQQGVGAFVGAFSWPDVSVGADFMVQLHRALLMGQPIGDAVLQARREVHAKLPDDPTPLLYVLSGDGALQLVRSQRK</sequence>
<keyword evidence="3" id="KW-1185">Reference proteome</keyword>
<evidence type="ECO:0000313" key="3">
    <source>
        <dbReference type="Proteomes" id="UP000028725"/>
    </source>
</evidence>
<evidence type="ECO:0000256" key="1">
    <source>
        <dbReference type="SAM" id="MobiDB-lite"/>
    </source>
</evidence>
<name>A0A085WMQ5_9BACT</name>
<organism evidence="2 3">
    <name type="scientific">Hyalangium minutum</name>
    <dbReference type="NCBI Taxonomy" id="394096"/>
    <lineage>
        <taxon>Bacteria</taxon>
        <taxon>Pseudomonadati</taxon>
        <taxon>Myxococcota</taxon>
        <taxon>Myxococcia</taxon>
        <taxon>Myxococcales</taxon>
        <taxon>Cystobacterineae</taxon>
        <taxon>Archangiaceae</taxon>
        <taxon>Hyalangium</taxon>
    </lineage>
</organism>
<dbReference type="SUPFAM" id="SSF52467">
    <property type="entry name" value="DHS-like NAD/FAD-binding domain"/>
    <property type="match status" value="1"/>
</dbReference>
<evidence type="ECO:0000313" key="2">
    <source>
        <dbReference type="EMBL" id="KFE68968.1"/>
    </source>
</evidence>
<feature type="compositionally biased region" description="Pro residues" evidence="1">
    <location>
        <begin position="385"/>
        <end position="394"/>
    </location>
</feature>
<dbReference type="EMBL" id="JMCB01000005">
    <property type="protein sequence ID" value="KFE68968.1"/>
    <property type="molecule type" value="Genomic_DNA"/>
</dbReference>
<dbReference type="Proteomes" id="UP000028725">
    <property type="component" value="Unassembled WGS sequence"/>
</dbReference>
<comment type="caution">
    <text evidence="2">The sequence shown here is derived from an EMBL/GenBank/DDBJ whole genome shotgun (WGS) entry which is preliminary data.</text>
</comment>
<dbReference type="PATRIC" id="fig|394096.3.peg.2914"/>
<proteinExistence type="predicted"/>
<gene>
    <name evidence="2" type="ORF">DB31_6870</name>
</gene>
<dbReference type="InterPro" id="IPR029035">
    <property type="entry name" value="DHS-like_NAD/FAD-binding_dom"/>
</dbReference>
<feature type="compositionally biased region" description="Polar residues" evidence="1">
    <location>
        <begin position="317"/>
        <end position="352"/>
    </location>
</feature>
<feature type="region of interest" description="Disordered" evidence="1">
    <location>
        <begin position="312"/>
        <end position="361"/>
    </location>
</feature>
<dbReference type="AlphaFoldDB" id="A0A085WMQ5"/>
<accession>A0A085WMQ5</accession>
<feature type="region of interest" description="Disordered" evidence="1">
    <location>
        <begin position="375"/>
        <end position="398"/>
    </location>
</feature>
<reference evidence="2 3" key="1">
    <citation type="submission" date="2014-04" db="EMBL/GenBank/DDBJ databases">
        <title>Genome assembly of Hyalangium minutum DSM 14724.</title>
        <authorList>
            <person name="Sharma G."/>
            <person name="Subramanian S."/>
        </authorList>
    </citation>
    <scope>NUCLEOTIDE SEQUENCE [LARGE SCALE GENOMIC DNA]</scope>
    <source>
        <strain evidence="2 3">DSM 14724</strain>
    </source>
</reference>
<dbReference type="Pfam" id="PF13289">
    <property type="entry name" value="SIR2_2"/>
    <property type="match status" value="1"/>
</dbReference>
<dbReference type="STRING" id="394096.DB31_6870"/>